<dbReference type="Gene3D" id="1.25.10.30">
    <property type="entry name" value="IP3 receptor type 1 binding core, RIH domain"/>
    <property type="match status" value="1"/>
</dbReference>
<feature type="domain" description="MIR" evidence="18">
    <location>
        <begin position="305"/>
        <end position="354"/>
    </location>
</feature>
<evidence type="ECO:0000256" key="3">
    <source>
        <dbReference type="ARBA" id="ARBA00022448"/>
    </source>
</evidence>
<feature type="region of interest" description="Disordered" evidence="17">
    <location>
        <begin position="1762"/>
        <end position="1786"/>
    </location>
</feature>
<evidence type="ECO:0000313" key="20">
    <source>
        <dbReference type="RefSeq" id="XP_006825393.1"/>
    </source>
</evidence>
<dbReference type="Proteomes" id="UP000694865">
    <property type="component" value="Unplaced"/>
</dbReference>
<evidence type="ECO:0000256" key="16">
    <source>
        <dbReference type="RuleBase" id="RU368044"/>
    </source>
</evidence>
<dbReference type="Gene3D" id="2.80.10.50">
    <property type="match status" value="2"/>
</dbReference>
<keyword evidence="5 16" id="KW-0107">Calcium channel</keyword>
<feature type="transmembrane region" description="Helical" evidence="16">
    <location>
        <begin position="2296"/>
        <end position="2319"/>
    </location>
</feature>
<keyword evidence="19" id="KW-1185">Reference proteome</keyword>
<keyword evidence="14 16" id="KW-1071">Ligand-gated ion channel</keyword>
<comment type="domain">
    <text evidence="16">The receptor contains a calcium channel in its C-terminal extremity. Its large N-terminal cytoplasmic region has the ligand-binding site in the N-terminus and modulatory sites in the middle portion immediately upstream of the channel region.</text>
</comment>
<dbReference type="SUPFAM" id="SSF100909">
    <property type="entry name" value="IP3 receptor type 1 binding core, domain 2"/>
    <property type="match status" value="2"/>
</dbReference>
<dbReference type="InterPro" id="IPR016093">
    <property type="entry name" value="MIR_motif"/>
</dbReference>
<evidence type="ECO:0000256" key="9">
    <source>
        <dbReference type="ARBA" id="ARBA00022837"/>
    </source>
</evidence>
<accession>A0ABM0MZF2</accession>
<dbReference type="SUPFAM" id="SSF81324">
    <property type="entry name" value="Voltage-gated potassium channels"/>
    <property type="match status" value="1"/>
</dbReference>
<dbReference type="PANTHER" id="PTHR13715">
    <property type="entry name" value="RYANODINE RECEPTOR AND IP3 RECEPTOR"/>
    <property type="match status" value="1"/>
</dbReference>
<keyword evidence="9 16" id="KW-0106">Calcium</keyword>
<gene>
    <name evidence="20" type="primary">LOC100375107</name>
</gene>
<evidence type="ECO:0000256" key="7">
    <source>
        <dbReference type="ARBA" id="ARBA00022737"/>
    </source>
</evidence>
<dbReference type="SMART" id="SM00472">
    <property type="entry name" value="MIR"/>
    <property type="match status" value="3"/>
</dbReference>
<keyword evidence="3 16" id="KW-0813">Transport</keyword>
<dbReference type="Pfam" id="PF02815">
    <property type="entry name" value="MIR"/>
    <property type="match status" value="1"/>
</dbReference>
<evidence type="ECO:0000313" key="19">
    <source>
        <dbReference type="Proteomes" id="UP000694865"/>
    </source>
</evidence>
<evidence type="ECO:0000256" key="15">
    <source>
        <dbReference type="ARBA" id="ARBA00023303"/>
    </source>
</evidence>
<keyword evidence="15 16" id="KW-0407">Ion channel</keyword>
<evidence type="ECO:0000256" key="13">
    <source>
        <dbReference type="ARBA" id="ARBA00023170"/>
    </source>
</evidence>
<comment type="similarity">
    <text evidence="2 16">Belongs to the InsP3 receptor family.</text>
</comment>
<dbReference type="Pfam" id="PF08709">
    <property type="entry name" value="Ins145_P3_rec"/>
    <property type="match status" value="1"/>
</dbReference>
<dbReference type="Pfam" id="PF00520">
    <property type="entry name" value="Ion_trans"/>
    <property type="match status" value="1"/>
</dbReference>
<dbReference type="InterPro" id="IPR013662">
    <property type="entry name" value="RIH_assoc-dom"/>
</dbReference>
<dbReference type="InterPro" id="IPR015925">
    <property type="entry name" value="Ryanodine_IP3_receptor"/>
</dbReference>
<dbReference type="PROSITE" id="PS50919">
    <property type="entry name" value="MIR"/>
    <property type="match status" value="2"/>
</dbReference>
<dbReference type="Pfam" id="PF01365">
    <property type="entry name" value="RYDR_ITPR"/>
    <property type="match status" value="2"/>
</dbReference>
<dbReference type="PRINTS" id="PR00779">
    <property type="entry name" value="INSP3RECEPTR"/>
</dbReference>
<dbReference type="InterPro" id="IPR000493">
    <property type="entry name" value="InsP3_rcpt"/>
</dbReference>
<keyword evidence="4 16" id="KW-0109">Calcium transport</keyword>
<dbReference type="RefSeq" id="XP_006825393.1">
    <property type="nucleotide sequence ID" value="XM_006825330.1"/>
</dbReference>
<keyword evidence="7" id="KW-0677">Repeat</keyword>
<organism evidence="19 20">
    <name type="scientific">Saccoglossus kowalevskii</name>
    <name type="common">Acorn worm</name>
    <dbReference type="NCBI Taxonomy" id="10224"/>
    <lineage>
        <taxon>Eukaryota</taxon>
        <taxon>Metazoa</taxon>
        <taxon>Hemichordata</taxon>
        <taxon>Enteropneusta</taxon>
        <taxon>Harrimaniidae</taxon>
        <taxon>Saccoglossus</taxon>
    </lineage>
</organism>
<proteinExistence type="inferred from homology"/>
<keyword evidence="13 16" id="KW-0675">Receptor</keyword>
<evidence type="ECO:0000256" key="1">
    <source>
        <dbReference type="ARBA" id="ARBA00004477"/>
    </source>
</evidence>
<sequence length="2536" mass="292097">MAVSLCVGDIISLYSEEVYGYVFSQLSSCAHTALQVYPKQDRDKPNLPNPQAATFQVCIQNRYKAQKRYRKAKEASEIDPNNLARKNKASSFKISADAEENDNEQEQKRQHGKPVKYGQVVQLKHLFTNKYIHVSSTQTSATEYSNMLVELLDYNAKNAQFKIMPRYKVKSEGDTVQVDDQIVLESFKSAGQFLHVSKAVFGQRFVNSNTLELNLSVRQSGFTLHRYDSPDIQHTDLIRAGSVFRLFHKELEAYLTAEGVFGAEISEDVHLRVRITDPSHPKTLFPSTSAIVYWQIEAEEGMMKGETMRWEQQCRLRHFTTRKYLRLSGKGSDVQVTLTETASDPKTVFRLHPVIHDMDEIQFESYARIEHVVTGFWLHGLNDMYQSNKSKVWLEEGKKADSMSGLQWDKAALKKITASEAKLYNDAFTIQKVDEELIQIFNFVAGMVPFLQKFIDDKKNGMVVNAKRAQTVLSALEELKNFMIVKGEPIKNRQKLLRNLKILELLVQIAQISYMGTNDEKLMVDIIVACYNVMHTYVIGDSRKNELYIARFIDFFQTQILREGPVGLNAAHMVMELFQDNRKIIDRVTRAQIDAFVELLRKNKNYRYLDLLSVMCVCDGVAIPDNQTYITEAWLVNGKKGSQSCLYLTEVGTSLGKDPDVVYVSTDNGKRWIALPQFTKDVSSEQFLFLDHQLDLFGKLCEGRNDYAINVIAKELKYLTWEEAYNCLQNKNLPDQLRAKYCGLIISLFVDVGVNASILERVKLSYEWDEVQTGKSLEKTVQSVVPDSDLKNVYFSKLSEWINLMLGENTDMTASLIGHNMLVEQVLKLVHTLAKFGYYDKTEDILNLLKPMMSLMDGRNDKPYPNSTLQGGPEVRREVLQHYRSKLRFEQSPEAKAVVDAKYMAMEVVDLFLNFRFNERLDRFIADFKHLYSHTHSIETRKSMLFGGSDLQALLREDFDPEMRDKNHAKKAVSLLREMFKETAYFKGDELTEILLDLSHYKYDKMIQESMYLLNRRYSAYSNLFNRAVQAQHFSIERALDIDIEHWEDLQTTDPTGDVHCPDEEPEERHPMNQTILYNFGVLADIFDIVAQEIDVRLMEQYSGLQAIFKKCFAFLQVMARGNEIVQKRLYDRLDVLLDVKGAEAEMAKALTEVFTGNKTTCLKIRMHQVQKVMHLVSQHLNEVPEFLELLNAIVKVEELNLPIKRNQSYVMKFFMQYRPEVAYIIDQTPEEREKVLLSDESNPDLIYMSALVDVLATCAEGENRFIESICQTIFSLDELLSILSNPNISNKIKKPFARFTLWVYLNTAGGMVDSGAEDMPHDKRFWGIMENMTKEFESLIEYMSNNKSKVKQQLKKAPAKVDPTEDGKNHATLHYIFDGMLPMIQVFFMQFYRIDKEQYPDEPDKVDKLATTVLNFVKVAGELLSNMTHMKTMVSASTALLTASTLDIKVMEDFKAKYTHGGRSQDVRSDAQKKYEDYYKAEEEVNDLLNLFANNYSLSYGGENTVSVQLKKDSDNTREYTEIGGDEELPLGEEFQEHVNCFIYKSSHNSLPIQNLKKKKKKQTESKYELASKLVEELLISGNNPRSTERERLLQEALDVKCLQLLRALIHNEERQLPEDWLNDPKNNEDQLEKIVAVQKELNEHGAMLKVLPLLARTSDSLAREVLAFLSAMLFGGNEDVQSSLIDYFLSTREEHFFMAIKNRMNLSAVATKEKRALQSQHRAKIDEALEQQKSLNKALRHGKVIAETILAGSMMMKRSTAGSKGRLGSRFGSKRGKGGMVGSQRSMNRQKFLQGSRRTLRPQNKVNDIDTAISAGTSGAANGSKKALNSKESIEMGGINNDKVPLIKVDKHDKGASLKDLGDIEFEDLPPEVQKLIEEAEADDLEFKDDGFIELVLRILGQMCDGQHSYLQNYLREQPDNIKSVNLVAETARFLDLLYSNIDDSSIALVEELFTTLNEFASGNHANAMVIFDNKIIEYINYILRDTNMASKIVLEDNKQFLHQLRLSIANLIMSMIEENSAESTLLAEEVKETIDEDAIHEIMLDYYRKAKAASDKSTREDYTVTGFAYYHILMRLQDIDPQINKENLVKVKDDDPSYSIECDKGWEFYAANSMSVELLKDGEVQKVHFRVNDTTVLREEVKEKVKWNINRESQSDKIVDFVDWSKDIMSDIKYQTKVLSYKPAKFFITLTPLWNWSLLLLSFAINIIIVATWIAPADTKTHLFGKEVHEERQSNLETKFFSFTTFYYIVFFGFSIAGTFLYGYFFCFHLLHIVIMNQLLNRVLLAVTLNGKSLLWVFLLGFIIIYIYAIVGFAVLRSHFDTDSGLYCETMFQCLVTSVRFGLIDGLQEYLAIPDTENTFLAYALRAIYDITFYILIITIGLNIIFGIIVDTFSELRDAKWRTDEDMRTLCFICGRGSYDFEHHGKGFRHHVKFEHNMWSYLFFFIHLDDTRSNDYTAIELYVSNMLKEENHEFFPVNRALCLSNDDEDYDTKIDMLMARVDQMIRRNREEDANRRRDELRQKQIQWEKEHRG</sequence>
<dbReference type="GeneID" id="100375107"/>
<evidence type="ECO:0000259" key="18">
    <source>
        <dbReference type="PROSITE" id="PS50919"/>
    </source>
</evidence>
<keyword evidence="6 16" id="KW-0812">Transmembrane</keyword>
<dbReference type="CDD" id="cd23280">
    <property type="entry name" value="beta-trefoil_MIR_itr-1-like"/>
    <property type="match status" value="1"/>
</dbReference>
<dbReference type="SUPFAM" id="SSF82109">
    <property type="entry name" value="MIR domain"/>
    <property type="match status" value="2"/>
</dbReference>
<keyword evidence="12 16" id="KW-0472">Membrane</keyword>
<dbReference type="Pfam" id="PF08454">
    <property type="entry name" value="RIH_assoc"/>
    <property type="match status" value="1"/>
</dbReference>
<evidence type="ECO:0000256" key="4">
    <source>
        <dbReference type="ARBA" id="ARBA00022568"/>
    </source>
</evidence>
<dbReference type="InterPro" id="IPR016024">
    <property type="entry name" value="ARM-type_fold"/>
</dbReference>
<dbReference type="InterPro" id="IPR005821">
    <property type="entry name" value="Ion_trans_dom"/>
</dbReference>
<comment type="subcellular location">
    <subcellularLocation>
        <location evidence="1 16">Endoplasmic reticulum membrane</location>
        <topology evidence="1 16">Multi-pass membrane protein</topology>
    </subcellularLocation>
</comment>
<dbReference type="InterPro" id="IPR000699">
    <property type="entry name" value="RIH_dom"/>
</dbReference>
<keyword evidence="11 16" id="KW-0406">Ion transport</keyword>
<evidence type="ECO:0000256" key="5">
    <source>
        <dbReference type="ARBA" id="ARBA00022673"/>
    </source>
</evidence>
<dbReference type="PANTHER" id="PTHR13715:SF99">
    <property type="entry name" value="INOSITOL 1,4,5-TRISPHOSPHATE RECEPTOR-LIKE PROTEIN A"/>
    <property type="match status" value="1"/>
</dbReference>
<evidence type="ECO:0000256" key="12">
    <source>
        <dbReference type="ARBA" id="ARBA00023136"/>
    </source>
</evidence>
<dbReference type="SUPFAM" id="SSF48371">
    <property type="entry name" value="ARM repeat"/>
    <property type="match status" value="1"/>
</dbReference>
<comment type="caution">
    <text evidence="16">Lacks conserved residue(s) required for the propagation of feature annotation.</text>
</comment>
<evidence type="ECO:0000256" key="8">
    <source>
        <dbReference type="ARBA" id="ARBA00022824"/>
    </source>
</evidence>
<dbReference type="InterPro" id="IPR014821">
    <property type="entry name" value="Ins145_P3_rcpt"/>
</dbReference>
<evidence type="ECO:0000256" key="11">
    <source>
        <dbReference type="ARBA" id="ARBA00023065"/>
    </source>
</evidence>
<dbReference type="InterPro" id="IPR035910">
    <property type="entry name" value="RyR/IP3R_RIH_dom_sf"/>
</dbReference>
<keyword evidence="10 16" id="KW-1133">Transmembrane helix</keyword>
<evidence type="ECO:0000256" key="2">
    <source>
        <dbReference type="ARBA" id="ARBA00009453"/>
    </source>
</evidence>
<feature type="transmembrane region" description="Helical" evidence="16">
    <location>
        <begin position="2374"/>
        <end position="2396"/>
    </location>
</feature>
<evidence type="ECO:0000256" key="10">
    <source>
        <dbReference type="ARBA" id="ARBA00022989"/>
    </source>
</evidence>
<reference evidence="20" key="1">
    <citation type="submission" date="2025-08" db="UniProtKB">
        <authorList>
            <consortium name="RefSeq"/>
        </authorList>
    </citation>
    <scope>IDENTIFICATION</scope>
    <source>
        <tissue evidence="20">Testes</tissue>
    </source>
</reference>
<protein>
    <recommendedName>
        <fullName evidence="16">Inositol 1,4,5-trisphosphate receptor</fullName>
    </recommendedName>
</protein>
<dbReference type="Gene3D" id="1.10.287.70">
    <property type="match status" value="1"/>
</dbReference>
<comment type="subunit">
    <text evidence="16">Homotetramer.</text>
</comment>
<feature type="compositionally biased region" description="Low complexity" evidence="17">
    <location>
        <begin position="1764"/>
        <end position="1773"/>
    </location>
</feature>
<feature type="transmembrane region" description="Helical" evidence="16">
    <location>
        <begin position="2196"/>
        <end position="2218"/>
    </location>
</feature>
<name>A0ABM0MZF2_SACKO</name>
<evidence type="ECO:0000256" key="17">
    <source>
        <dbReference type="SAM" id="MobiDB-lite"/>
    </source>
</evidence>
<feature type="domain" description="MIR" evidence="18">
    <location>
        <begin position="112"/>
        <end position="166"/>
    </location>
</feature>
<evidence type="ECO:0000256" key="14">
    <source>
        <dbReference type="ARBA" id="ARBA00023286"/>
    </source>
</evidence>
<comment type="function">
    <text evidence="16">Receptor for inositol 1,4,5-trisphosphate, a second messenger that mediates the release of intracellular calcium.</text>
</comment>
<keyword evidence="8 16" id="KW-0256">Endoplasmic reticulum</keyword>
<feature type="region of interest" description="Disordered" evidence="17">
    <location>
        <begin position="2514"/>
        <end position="2536"/>
    </location>
</feature>
<dbReference type="InterPro" id="IPR036300">
    <property type="entry name" value="MIR_dom_sf"/>
</dbReference>
<evidence type="ECO:0000256" key="6">
    <source>
        <dbReference type="ARBA" id="ARBA00022692"/>
    </source>
</evidence>